<dbReference type="EMBL" id="CP003191">
    <property type="protein sequence ID" value="AEW20600.1"/>
    <property type="molecule type" value="Genomic_DNA"/>
</dbReference>
<dbReference type="HOGENOM" id="CLU_3223127_0_0_10"/>
<dbReference type="KEGG" id="tfo:BFO_0984"/>
<accession>G8UQ14</accession>
<evidence type="ECO:0000313" key="1">
    <source>
        <dbReference type="EMBL" id="AEW20600.1"/>
    </source>
</evidence>
<gene>
    <name evidence="1" type="ordered locus">BFO_0984</name>
</gene>
<protein>
    <submittedName>
        <fullName evidence="1">Uncharacterized protein</fullName>
    </submittedName>
</protein>
<reference evidence="2" key="1">
    <citation type="submission" date="2011-12" db="EMBL/GenBank/DDBJ databases">
        <title>Complete sequence of Tannerella forsythia ATCC 43037.</title>
        <authorList>
            <person name="Dewhirst F."/>
            <person name="Tanner A."/>
            <person name="Izard J."/>
            <person name="Brinkac L."/>
            <person name="Durkin A.S."/>
            <person name="Hostetler J."/>
            <person name="Shetty J."/>
            <person name="Torralba M."/>
            <person name="Gill S."/>
            <person name="Nelson K."/>
        </authorList>
    </citation>
    <scope>NUCLEOTIDE SEQUENCE [LARGE SCALE GENOMIC DNA]</scope>
    <source>
        <strain evidence="2">ATCC 43037 / JCM 10827 / CCUG 33226 / KCTC 5666 / FDC 338</strain>
    </source>
</reference>
<evidence type="ECO:0000313" key="2">
    <source>
        <dbReference type="Proteomes" id="UP000005436"/>
    </source>
</evidence>
<keyword evidence="2" id="KW-1185">Reference proteome</keyword>
<dbReference type="AlphaFoldDB" id="G8UQ14"/>
<organism evidence="1 2">
    <name type="scientific">Tannerella forsythia (strain ATCC 43037 / JCM 10827 / CCUG 21028 A / KCTC 5666 / FDC 338)</name>
    <name type="common">Bacteroides forsythus</name>
    <dbReference type="NCBI Taxonomy" id="203275"/>
    <lineage>
        <taxon>Bacteria</taxon>
        <taxon>Pseudomonadati</taxon>
        <taxon>Bacteroidota</taxon>
        <taxon>Bacteroidia</taxon>
        <taxon>Bacteroidales</taxon>
        <taxon>Tannerellaceae</taxon>
        <taxon>Tannerella</taxon>
    </lineage>
</organism>
<name>G8UQ14_TANFA</name>
<proteinExistence type="predicted"/>
<dbReference type="Proteomes" id="UP000005436">
    <property type="component" value="Chromosome"/>
</dbReference>
<dbReference type="PATRIC" id="fig|203275.8.peg.882"/>
<sequence length="44" mass="5153">MSVFGTTSADFRTMKSDFSARSNFDKLRNDQFQDNLVCFSFSRF</sequence>